<evidence type="ECO:0000313" key="7">
    <source>
        <dbReference type="Proteomes" id="UP001596157"/>
    </source>
</evidence>
<dbReference type="Pfam" id="PF01638">
    <property type="entry name" value="HxlR"/>
    <property type="match status" value="2"/>
</dbReference>
<dbReference type="RefSeq" id="WP_378247015.1">
    <property type="nucleotide sequence ID" value="NZ_JBHSKF010000004.1"/>
</dbReference>
<keyword evidence="3" id="KW-0804">Transcription</keyword>
<dbReference type="PROSITE" id="PS51118">
    <property type="entry name" value="HTH_HXLR"/>
    <property type="match status" value="2"/>
</dbReference>
<keyword evidence="1" id="KW-0805">Transcription regulation</keyword>
<protein>
    <submittedName>
        <fullName evidence="6">Winged helix-turn-helix transcriptional regulator</fullName>
    </submittedName>
</protein>
<comment type="caution">
    <text evidence="6">The sequence shown here is derived from an EMBL/GenBank/DDBJ whole genome shotgun (WGS) entry which is preliminary data.</text>
</comment>
<feature type="domain" description="HTH hxlR-type" evidence="5">
    <location>
        <begin position="178"/>
        <end position="276"/>
    </location>
</feature>
<evidence type="ECO:0000256" key="2">
    <source>
        <dbReference type="ARBA" id="ARBA00023125"/>
    </source>
</evidence>
<accession>A0ABW0EP40</accession>
<sequence length="326" mass="35984">MIHPPDSPTTLGEGGDNAIAWSIGITADEWTLLILRYALSDGVTRFQQWQDLLPISSAVLSDRLKRICEVGILEQAAYTDKPLRQEYRLTPRGISLWPMMAAICGWESTWAHGQAEPVPVLVHRRCGRRFDPLMACACCGEMVEPREVTGRFGPSGSWPRSAPNTTMRRRSSGSSALGPGFFPQTRVLVGNRWSAAMMGAAYLGAHRFSEFQRRLGAPATVIADRLRRFQAIDVLLPTGEERGDRSSYHLTDKGRAFFPVVMSAIEWGQRWFLAPEGPAVIFQHRDSDHPFSVLLRCSECSGALAGRDIAVLPGSAMQPRHGAIPS</sequence>
<evidence type="ECO:0000256" key="4">
    <source>
        <dbReference type="SAM" id="MobiDB-lite"/>
    </source>
</evidence>
<dbReference type="Gene3D" id="1.10.10.10">
    <property type="entry name" value="Winged helix-like DNA-binding domain superfamily/Winged helix DNA-binding domain"/>
    <property type="match status" value="2"/>
</dbReference>
<dbReference type="Proteomes" id="UP001596157">
    <property type="component" value="Unassembled WGS sequence"/>
</dbReference>
<keyword evidence="7" id="KW-1185">Reference proteome</keyword>
<evidence type="ECO:0000256" key="3">
    <source>
        <dbReference type="ARBA" id="ARBA00023163"/>
    </source>
</evidence>
<reference evidence="7" key="1">
    <citation type="journal article" date="2019" name="Int. J. Syst. Evol. Microbiol.">
        <title>The Global Catalogue of Microorganisms (GCM) 10K type strain sequencing project: providing services to taxonomists for standard genome sequencing and annotation.</title>
        <authorList>
            <consortium name="The Broad Institute Genomics Platform"/>
            <consortium name="The Broad Institute Genome Sequencing Center for Infectious Disease"/>
            <person name="Wu L."/>
            <person name="Ma J."/>
        </authorList>
    </citation>
    <scope>NUCLEOTIDE SEQUENCE [LARGE SCALE GENOMIC DNA]</scope>
    <source>
        <strain evidence="7">CCUG 59778</strain>
    </source>
</reference>
<dbReference type="InterPro" id="IPR036388">
    <property type="entry name" value="WH-like_DNA-bd_sf"/>
</dbReference>
<dbReference type="SUPFAM" id="SSF46785">
    <property type="entry name" value="Winged helix' DNA-binding domain"/>
    <property type="match status" value="2"/>
</dbReference>
<proteinExistence type="predicted"/>
<dbReference type="InterPro" id="IPR036390">
    <property type="entry name" value="WH_DNA-bd_sf"/>
</dbReference>
<dbReference type="EMBL" id="JBHSKF010000004">
    <property type="protein sequence ID" value="MFC5287760.1"/>
    <property type="molecule type" value="Genomic_DNA"/>
</dbReference>
<keyword evidence="2" id="KW-0238">DNA-binding</keyword>
<feature type="region of interest" description="Disordered" evidence="4">
    <location>
        <begin position="150"/>
        <end position="177"/>
    </location>
</feature>
<gene>
    <name evidence="6" type="ORF">ACFPM7_11925</name>
</gene>
<evidence type="ECO:0000259" key="5">
    <source>
        <dbReference type="PROSITE" id="PS51118"/>
    </source>
</evidence>
<dbReference type="PANTHER" id="PTHR33204:SF18">
    <property type="entry name" value="TRANSCRIPTIONAL REGULATORY PROTEIN"/>
    <property type="match status" value="1"/>
</dbReference>
<dbReference type="InterPro" id="IPR002577">
    <property type="entry name" value="HTH_HxlR"/>
</dbReference>
<dbReference type="PANTHER" id="PTHR33204">
    <property type="entry name" value="TRANSCRIPTIONAL REGULATOR, MARR FAMILY"/>
    <property type="match status" value="1"/>
</dbReference>
<evidence type="ECO:0000256" key="1">
    <source>
        <dbReference type="ARBA" id="ARBA00023015"/>
    </source>
</evidence>
<feature type="domain" description="HTH hxlR-type" evidence="5">
    <location>
        <begin position="17"/>
        <end position="115"/>
    </location>
</feature>
<evidence type="ECO:0000313" key="6">
    <source>
        <dbReference type="EMBL" id="MFC5287760.1"/>
    </source>
</evidence>
<name>A0ABW0EP40_9PSEU</name>
<organism evidence="6 7">
    <name type="scientific">Actinokineospora guangxiensis</name>
    <dbReference type="NCBI Taxonomy" id="1490288"/>
    <lineage>
        <taxon>Bacteria</taxon>
        <taxon>Bacillati</taxon>
        <taxon>Actinomycetota</taxon>
        <taxon>Actinomycetes</taxon>
        <taxon>Pseudonocardiales</taxon>
        <taxon>Pseudonocardiaceae</taxon>
        <taxon>Actinokineospora</taxon>
    </lineage>
</organism>